<dbReference type="KEGG" id="asoc:CB4_01159"/>
<evidence type="ECO:0000313" key="1">
    <source>
        <dbReference type="EMBL" id="BAU26990.1"/>
    </source>
</evidence>
<name>A0A0U5BFP3_9BACL</name>
<sequence length="333" mass="37416">MKLPFFRQPTGSVGMLLTDTGLRYAEVRTTGDRVQVKQAGLIELESGCVEGGRIVDMEKTIARLSAGLRHTRLKHKRVSVSVPTSMVIVRTVPLPKVPAREVRPLLEMELSSTVHLPFTNPYFDYYKLPDEVIEERENEEGQTETIRLDNYLIVAAPGGIIEEYTGLFDRLDLSLHAIDIEPLALHRLLMRAGVDNESCMMYMQFGTDVINVSFFQEGVPEFIRSIPLTLSNYQSVAGAHIPEGLEAFAIEATREVERVLNFYQFTIKNDGTRVRTIRITGTFAGAEKVIEVMRGVLSGIDISLFPADHIIHPFFEDRDIQDYTIPIGLSMKG</sequence>
<dbReference type="Pfam" id="PF11104">
    <property type="entry name" value="PilM_2"/>
    <property type="match status" value="1"/>
</dbReference>
<keyword evidence="2" id="KW-1185">Reference proteome</keyword>
<dbReference type="PANTHER" id="PTHR32432:SF3">
    <property type="entry name" value="ETHANOLAMINE UTILIZATION PROTEIN EUTJ"/>
    <property type="match status" value="1"/>
</dbReference>
<dbReference type="InterPro" id="IPR005883">
    <property type="entry name" value="PilM"/>
</dbReference>
<dbReference type="AlphaFoldDB" id="A0A0U5BFP3"/>
<gene>
    <name evidence="1" type="ORF">CB4_01159</name>
</gene>
<proteinExistence type="predicted"/>
<dbReference type="EMBL" id="AP017312">
    <property type="protein sequence ID" value="BAU26990.1"/>
    <property type="molecule type" value="Genomic_DNA"/>
</dbReference>
<dbReference type="RefSeq" id="WP_096463978.1">
    <property type="nucleotide sequence ID" value="NZ_AP017312.1"/>
</dbReference>
<dbReference type="Gene3D" id="3.30.420.40">
    <property type="match status" value="1"/>
</dbReference>
<evidence type="ECO:0000313" key="2">
    <source>
        <dbReference type="Proteomes" id="UP000217696"/>
    </source>
</evidence>
<organism evidence="1 2">
    <name type="scientific">Aneurinibacillus soli</name>
    <dbReference type="NCBI Taxonomy" id="1500254"/>
    <lineage>
        <taxon>Bacteria</taxon>
        <taxon>Bacillati</taxon>
        <taxon>Bacillota</taxon>
        <taxon>Bacilli</taxon>
        <taxon>Bacillales</taxon>
        <taxon>Paenibacillaceae</taxon>
        <taxon>Aneurinibacillus group</taxon>
        <taxon>Aneurinibacillus</taxon>
    </lineage>
</organism>
<protein>
    <submittedName>
        <fullName evidence="1">Competence protein A</fullName>
    </submittedName>
</protein>
<accession>A0A0U5BFP3</accession>
<dbReference type="Proteomes" id="UP000217696">
    <property type="component" value="Chromosome"/>
</dbReference>
<reference evidence="1 2" key="1">
    <citation type="submission" date="2015-12" db="EMBL/GenBank/DDBJ databases">
        <title>Genome sequence of Aneurinibacillus soli.</title>
        <authorList>
            <person name="Lee J.S."/>
            <person name="Lee K.C."/>
            <person name="Kim K.K."/>
            <person name="Lee B.W."/>
        </authorList>
    </citation>
    <scope>NUCLEOTIDE SEQUENCE [LARGE SCALE GENOMIC DNA]</scope>
    <source>
        <strain evidence="1 2">CB4</strain>
    </source>
</reference>
<dbReference type="PANTHER" id="PTHR32432">
    <property type="entry name" value="CELL DIVISION PROTEIN FTSA-RELATED"/>
    <property type="match status" value="1"/>
</dbReference>
<dbReference type="SUPFAM" id="SSF53067">
    <property type="entry name" value="Actin-like ATPase domain"/>
    <property type="match status" value="1"/>
</dbReference>
<dbReference type="OrthoDB" id="2690797at2"/>
<dbReference type="InterPro" id="IPR050696">
    <property type="entry name" value="FtsA/MreB"/>
</dbReference>
<dbReference type="InterPro" id="IPR043129">
    <property type="entry name" value="ATPase_NBD"/>
</dbReference>